<keyword evidence="1" id="KW-1133">Transmembrane helix</keyword>
<reference evidence="3" key="1">
    <citation type="submission" date="2022-11" db="UniProtKB">
        <authorList>
            <consortium name="WormBaseParasite"/>
        </authorList>
    </citation>
    <scope>IDENTIFICATION</scope>
</reference>
<evidence type="ECO:0000313" key="3">
    <source>
        <dbReference type="WBParaSite" id="jg15464"/>
    </source>
</evidence>
<dbReference type="AlphaFoldDB" id="A0A915D519"/>
<keyword evidence="1" id="KW-0472">Membrane</keyword>
<accession>A0A915D519</accession>
<evidence type="ECO:0000313" key="2">
    <source>
        <dbReference type="Proteomes" id="UP000887574"/>
    </source>
</evidence>
<feature type="transmembrane region" description="Helical" evidence="1">
    <location>
        <begin position="38"/>
        <end position="61"/>
    </location>
</feature>
<proteinExistence type="predicted"/>
<keyword evidence="2" id="KW-1185">Reference proteome</keyword>
<name>A0A915D519_9BILA</name>
<keyword evidence="1" id="KW-0812">Transmembrane</keyword>
<organism evidence="2 3">
    <name type="scientific">Ditylenchus dipsaci</name>
    <dbReference type="NCBI Taxonomy" id="166011"/>
    <lineage>
        <taxon>Eukaryota</taxon>
        <taxon>Metazoa</taxon>
        <taxon>Ecdysozoa</taxon>
        <taxon>Nematoda</taxon>
        <taxon>Chromadorea</taxon>
        <taxon>Rhabditida</taxon>
        <taxon>Tylenchina</taxon>
        <taxon>Tylenchomorpha</taxon>
        <taxon>Sphaerularioidea</taxon>
        <taxon>Anguinidae</taxon>
        <taxon>Anguininae</taxon>
        <taxon>Ditylenchus</taxon>
    </lineage>
</organism>
<protein>
    <submittedName>
        <fullName evidence="3">Uncharacterized protein</fullName>
    </submittedName>
</protein>
<dbReference type="WBParaSite" id="jg15464">
    <property type="protein sequence ID" value="jg15464"/>
    <property type="gene ID" value="jg15464"/>
</dbReference>
<evidence type="ECO:0000256" key="1">
    <source>
        <dbReference type="SAM" id="Phobius"/>
    </source>
</evidence>
<dbReference type="Proteomes" id="UP000887574">
    <property type="component" value="Unplaced"/>
</dbReference>
<sequence length="66" mass="7787">MKLLKPFLPISAHCFCSRPAKARTRLLPLHHLAKMFIFFPWLFWSYQLFAGLITVIIRAWIKTANN</sequence>